<evidence type="ECO:0000313" key="3">
    <source>
        <dbReference type="Proteomes" id="UP000824469"/>
    </source>
</evidence>
<dbReference type="OMA" id="QTNDSHD"/>
<feature type="compositionally biased region" description="Polar residues" evidence="1">
    <location>
        <begin position="58"/>
        <end position="68"/>
    </location>
</feature>
<keyword evidence="3" id="KW-1185">Reference proteome</keyword>
<protein>
    <submittedName>
        <fullName evidence="2">Uncharacterized protein</fullName>
    </submittedName>
</protein>
<dbReference type="EMBL" id="JAHRHJ020000008">
    <property type="protein sequence ID" value="KAH9305385.1"/>
    <property type="molecule type" value="Genomic_DNA"/>
</dbReference>
<accession>A0AA38FJZ0</accession>
<comment type="caution">
    <text evidence="2">The sequence shown here is derived from an EMBL/GenBank/DDBJ whole genome shotgun (WGS) entry which is preliminary data.</text>
</comment>
<organism evidence="2 3">
    <name type="scientific">Taxus chinensis</name>
    <name type="common">Chinese yew</name>
    <name type="synonym">Taxus wallichiana var. chinensis</name>
    <dbReference type="NCBI Taxonomy" id="29808"/>
    <lineage>
        <taxon>Eukaryota</taxon>
        <taxon>Viridiplantae</taxon>
        <taxon>Streptophyta</taxon>
        <taxon>Embryophyta</taxon>
        <taxon>Tracheophyta</taxon>
        <taxon>Spermatophyta</taxon>
        <taxon>Pinopsida</taxon>
        <taxon>Pinidae</taxon>
        <taxon>Conifers II</taxon>
        <taxon>Cupressales</taxon>
        <taxon>Taxaceae</taxon>
        <taxon>Taxus</taxon>
    </lineage>
</organism>
<feature type="region of interest" description="Disordered" evidence="1">
    <location>
        <begin position="55"/>
        <end position="74"/>
    </location>
</feature>
<dbReference type="Proteomes" id="UP000824469">
    <property type="component" value="Unassembled WGS sequence"/>
</dbReference>
<sequence>NSRTGLLMDRSSFMHPRIFSSSVLDGHNDFKFGHGKTTWPRIVKTEDQLIFDGHLQTPGVNRQPYSNAPSPPPAEKLYLLLQSTKAASGAILSEGIHNYTQSQRNPVTEAPTLSSSSGTGVLGGLEMASATESLAGVSVQRRALSLLSSQSWGSRAPGSSSLDLATRPGFTLEQFMHENHSPMPEIPVQGMQHNFGLVTDKLLNISSQSSTGVVVSNGYLASGASSLDKVHQGESLVPNMGGIRNFESPMHGLLQGQEMRSSQDSRSKDVRPTIDLMQRSSQMSNESREQSGILQHGNRQFMEFPLTRCYEPSVFDSQHM</sequence>
<evidence type="ECO:0000256" key="1">
    <source>
        <dbReference type="SAM" id="MobiDB-lite"/>
    </source>
</evidence>
<name>A0AA38FJZ0_TAXCH</name>
<feature type="non-terminal residue" evidence="2">
    <location>
        <position position="1"/>
    </location>
</feature>
<dbReference type="AlphaFoldDB" id="A0AA38FJZ0"/>
<proteinExistence type="predicted"/>
<gene>
    <name evidence="2" type="ORF">KI387_009789</name>
</gene>
<evidence type="ECO:0000313" key="2">
    <source>
        <dbReference type="EMBL" id="KAH9305385.1"/>
    </source>
</evidence>
<reference evidence="2 3" key="1">
    <citation type="journal article" date="2021" name="Nat. Plants">
        <title>The Taxus genome provides insights into paclitaxel biosynthesis.</title>
        <authorList>
            <person name="Xiong X."/>
            <person name="Gou J."/>
            <person name="Liao Q."/>
            <person name="Li Y."/>
            <person name="Zhou Q."/>
            <person name="Bi G."/>
            <person name="Li C."/>
            <person name="Du R."/>
            <person name="Wang X."/>
            <person name="Sun T."/>
            <person name="Guo L."/>
            <person name="Liang H."/>
            <person name="Lu P."/>
            <person name="Wu Y."/>
            <person name="Zhang Z."/>
            <person name="Ro D.K."/>
            <person name="Shang Y."/>
            <person name="Huang S."/>
            <person name="Yan J."/>
        </authorList>
    </citation>
    <scope>NUCLEOTIDE SEQUENCE [LARGE SCALE GENOMIC DNA]</scope>
    <source>
        <strain evidence="2">Ta-2019</strain>
    </source>
</reference>